<name>A0AA52HA55_9PROT</name>
<dbReference type="InterPro" id="IPR052159">
    <property type="entry name" value="Competence_DNA_uptake"/>
</dbReference>
<dbReference type="KEGG" id="tmk:QGN29_12525"/>
<keyword evidence="9" id="KW-1185">Reference proteome</keyword>
<evidence type="ECO:0000256" key="1">
    <source>
        <dbReference type="ARBA" id="ARBA00004651"/>
    </source>
</evidence>
<organism evidence="8 9">
    <name type="scientific">Temperatibacter marinus</name>
    <dbReference type="NCBI Taxonomy" id="1456591"/>
    <lineage>
        <taxon>Bacteria</taxon>
        <taxon>Pseudomonadati</taxon>
        <taxon>Pseudomonadota</taxon>
        <taxon>Alphaproteobacteria</taxon>
        <taxon>Kordiimonadales</taxon>
        <taxon>Temperatibacteraceae</taxon>
        <taxon>Temperatibacter</taxon>
    </lineage>
</organism>
<sequence length="620" mass="68657">MAIGCLLAWGQTQKIHTISFDQTPRYYKLTVELKKIEPRGGDHYRLISKVLAPKSHRGATIKTTVKTGMDPAITVGDVVSFAAMVSHPSPPVFPQSYDFQRKAFFEKLSATGYAVSSPVLLRKSEQLASLFEWVHLRRKVIADRLVESLGRRAGGVAAALLVGRKDYIERQINEDMRVVGLSHVLAISGLHMGLISGLVFLFFEGIFSLIPMIALRIAPRKLAVPFVALTATGYLILSGFAVSTQRAYIMVLVALLALLMNRRAFSLRTLAIAGLMILLVNPYALMTIGFQLSFSATAGLILFYTWYAEYRFLRFSKKAFATKSRAVLLVEKTCMGFLMICLTTIVSQLAITPFSLYHFHTISIIAIVANLLVMPLVTVLIMPIGLLILFGHLIDIEWNSLNFILRESISLMIETGERLSVAPLTDYRSGVLTPVAFSLGLIGTGCMIFIRPKLLGLNLFMLCLSGMLILPAQQEPDLYVLKSGKALIAFEKNTIDGRIKSVAFKNIRHSSYVYEQAVMRGGLKDVSKVKKIKGSCGLGGCMLTVNQKKIALVKEREMLLEVCGQVDLIIHNYPPWLCKISQSITLNALNRYGTHAVYFTGMGKTTIIKAKGPHSSRPWQ</sequence>
<feature type="transmembrane region" description="Helical" evidence="6">
    <location>
        <begin position="334"/>
        <end position="356"/>
    </location>
</feature>
<evidence type="ECO:0000259" key="7">
    <source>
        <dbReference type="Pfam" id="PF03772"/>
    </source>
</evidence>
<dbReference type="AlphaFoldDB" id="A0AA52HA55"/>
<keyword evidence="3 6" id="KW-0812">Transmembrane</keyword>
<dbReference type="GO" id="GO:0005886">
    <property type="term" value="C:plasma membrane"/>
    <property type="evidence" value="ECO:0007669"/>
    <property type="project" value="UniProtKB-SubCell"/>
</dbReference>
<evidence type="ECO:0000256" key="4">
    <source>
        <dbReference type="ARBA" id="ARBA00022989"/>
    </source>
</evidence>
<proteinExistence type="predicted"/>
<dbReference type="EMBL" id="CP123872">
    <property type="protein sequence ID" value="WND02375.1"/>
    <property type="molecule type" value="Genomic_DNA"/>
</dbReference>
<evidence type="ECO:0000256" key="2">
    <source>
        <dbReference type="ARBA" id="ARBA00022475"/>
    </source>
</evidence>
<evidence type="ECO:0000313" key="9">
    <source>
        <dbReference type="Proteomes" id="UP001268683"/>
    </source>
</evidence>
<keyword evidence="4 6" id="KW-1133">Transmembrane helix</keyword>
<protein>
    <submittedName>
        <fullName evidence="8">ComEC/Rec2 family competence protein</fullName>
    </submittedName>
</protein>
<dbReference type="RefSeq" id="WP_310798211.1">
    <property type="nucleotide sequence ID" value="NZ_CP123872.1"/>
</dbReference>
<dbReference type="PANTHER" id="PTHR30619">
    <property type="entry name" value="DNA INTERNALIZATION/COMPETENCE PROTEIN COMEC/REC2"/>
    <property type="match status" value="1"/>
</dbReference>
<feature type="domain" description="ComEC/Rec2-related protein" evidence="7">
    <location>
        <begin position="160"/>
        <end position="449"/>
    </location>
</feature>
<keyword evidence="5 6" id="KW-0472">Membrane</keyword>
<keyword evidence="2" id="KW-1003">Cell membrane</keyword>
<feature type="transmembrane region" description="Helical" evidence="6">
    <location>
        <begin position="222"/>
        <end position="241"/>
    </location>
</feature>
<dbReference type="Proteomes" id="UP001268683">
    <property type="component" value="Chromosome"/>
</dbReference>
<dbReference type="InterPro" id="IPR004477">
    <property type="entry name" value="ComEC_N"/>
</dbReference>
<dbReference type="NCBIfam" id="TIGR00360">
    <property type="entry name" value="ComEC_N-term"/>
    <property type="match status" value="1"/>
</dbReference>
<accession>A0AA52HA55</accession>
<comment type="subcellular location">
    <subcellularLocation>
        <location evidence="1">Cell membrane</location>
        <topology evidence="1">Multi-pass membrane protein</topology>
    </subcellularLocation>
</comment>
<feature type="transmembrane region" description="Helical" evidence="6">
    <location>
        <begin position="270"/>
        <end position="288"/>
    </location>
</feature>
<evidence type="ECO:0000313" key="8">
    <source>
        <dbReference type="EMBL" id="WND02375.1"/>
    </source>
</evidence>
<feature type="transmembrane region" description="Helical" evidence="6">
    <location>
        <begin position="294"/>
        <end position="313"/>
    </location>
</feature>
<gene>
    <name evidence="8" type="ORF">QGN29_12525</name>
</gene>
<evidence type="ECO:0000256" key="3">
    <source>
        <dbReference type="ARBA" id="ARBA00022692"/>
    </source>
</evidence>
<feature type="transmembrane region" description="Helical" evidence="6">
    <location>
        <begin position="362"/>
        <end position="390"/>
    </location>
</feature>
<reference evidence="8" key="1">
    <citation type="submission" date="2023-04" db="EMBL/GenBank/DDBJ databases">
        <title>Complete genome sequence of Temperatibacter marinus.</title>
        <authorList>
            <person name="Rong J.-C."/>
            <person name="Yi M.-L."/>
            <person name="Zhao Q."/>
        </authorList>
    </citation>
    <scope>NUCLEOTIDE SEQUENCE</scope>
    <source>
        <strain evidence="8">NBRC 110045</strain>
    </source>
</reference>
<dbReference type="Pfam" id="PF03772">
    <property type="entry name" value="Competence"/>
    <property type="match status" value="1"/>
</dbReference>
<dbReference type="PANTHER" id="PTHR30619:SF1">
    <property type="entry name" value="RECOMBINATION PROTEIN 2"/>
    <property type="match status" value="1"/>
</dbReference>
<evidence type="ECO:0000256" key="5">
    <source>
        <dbReference type="ARBA" id="ARBA00023136"/>
    </source>
</evidence>
<feature type="transmembrane region" description="Helical" evidence="6">
    <location>
        <begin position="431"/>
        <end position="450"/>
    </location>
</feature>
<feature type="transmembrane region" description="Helical" evidence="6">
    <location>
        <begin position="184"/>
        <end position="210"/>
    </location>
</feature>
<evidence type="ECO:0000256" key="6">
    <source>
        <dbReference type="SAM" id="Phobius"/>
    </source>
</evidence>